<dbReference type="InterPro" id="IPR015590">
    <property type="entry name" value="Aldehyde_DH_dom"/>
</dbReference>
<evidence type="ECO:0000313" key="7">
    <source>
        <dbReference type="Proteomes" id="UP000198362"/>
    </source>
</evidence>
<dbReference type="InterPro" id="IPR051020">
    <property type="entry name" value="ALDH-related_metabolic_enz"/>
</dbReference>
<evidence type="ECO:0000256" key="2">
    <source>
        <dbReference type="ARBA" id="ARBA00023002"/>
    </source>
</evidence>
<dbReference type="InterPro" id="IPR016162">
    <property type="entry name" value="Ald_DH_N"/>
</dbReference>
<proteinExistence type="inferred from homology"/>
<feature type="active site" evidence="3">
    <location>
        <position position="237"/>
    </location>
</feature>
<dbReference type="Gene3D" id="3.40.605.10">
    <property type="entry name" value="Aldehyde Dehydrogenase, Chain A, domain 1"/>
    <property type="match status" value="1"/>
</dbReference>
<evidence type="ECO:0000259" key="5">
    <source>
        <dbReference type="Pfam" id="PF00171"/>
    </source>
</evidence>
<dbReference type="PROSITE" id="PS00687">
    <property type="entry name" value="ALDEHYDE_DEHYDR_GLU"/>
    <property type="match status" value="1"/>
</dbReference>
<gene>
    <name evidence="6" type="ORF">SAMN05421812_102574</name>
</gene>
<dbReference type="SUPFAM" id="SSF53720">
    <property type="entry name" value="ALDH-like"/>
    <property type="match status" value="1"/>
</dbReference>
<dbReference type="RefSeq" id="WP_089245727.1">
    <property type="nucleotide sequence ID" value="NZ_FZPH01000002.1"/>
</dbReference>
<protein>
    <submittedName>
        <fullName evidence="6">Lactaldehyde dehydrogenase</fullName>
    </submittedName>
</protein>
<evidence type="ECO:0000313" key="6">
    <source>
        <dbReference type="EMBL" id="SNS97280.1"/>
    </source>
</evidence>
<organism evidence="6 7">
    <name type="scientific">Asanoa hainanensis</name>
    <dbReference type="NCBI Taxonomy" id="560556"/>
    <lineage>
        <taxon>Bacteria</taxon>
        <taxon>Bacillati</taxon>
        <taxon>Actinomycetota</taxon>
        <taxon>Actinomycetes</taxon>
        <taxon>Micromonosporales</taxon>
        <taxon>Micromonosporaceae</taxon>
        <taxon>Asanoa</taxon>
    </lineage>
</organism>
<dbReference type="OrthoDB" id="3955596at2"/>
<evidence type="ECO:0000256" key="4">
    <source>
        <dbReference type="RuleBase" id="RU003345"/>
    </source>
</evidence>
<dbReference type="AlphaFoldDB" id="A0A239IUG7"/>
<keyword evidence="7" id="KW-1185">Reference proteome</keyword>
<dbReference type="Proteomes" id="UP000198362">
    <property type="component" value="Unassembled WGS sequence"/>
</dbReference>
<feature type="domain" description="Aldehyde dehydrogenase" evidence="5">
    <location>
        <begin position="7"/>
        <end position="459"/>
    </location>
</feature>
<dbReference type="PANTHER" id="PTHR42991">
    <property type="entry name" value="ALDEHYDE DEHYDROGENASE"/>
    <property type="match status" value="1"/>
</dbReference>
<dbReference type="InterPro" id="IPR016161">
    <property type="entry name" value="Ald_DH/histidinol_DH"/>
</dbReference>
<dbReference type="Gene3D" id="3.40.309.10">
    <property type="entry name" value="Aldehyde Dehydrogenase, Chain A, domain 2"/>
    <property type="match status" value="1"/>
</dbReference>
<reference evidence="6 7" key="1">
    <citation type="submission" date="2017-06" db="EMBL/GenBank/DDBJ databases">
        <authorList>
            <person name="Kim H.J."/>
            <person name="Triplett B.A."/>
        </authorList>
    </citation>
    <scope>NUCLEOTIDE SEQUENCE [LARGE SCALE GENOMIC DNA]</scope>
    <source>
        <strain evidence="6 7">CGMCC 4.5593</strain>
    </source>
</reference>
<evidence type="ECO:0000256" key="3">
    <source>
        <dbReference type="PROSITE-ProRule" id="PRU10007"/>
    </source>
</evidence>
<sequence>MLAADAVIAVHNPGTGELLGEVQVTTRDGLEAVIEKAQHGQRAMARMPAHERAQLLQRIADGIEQEQEQLAHLLAQENGKPITQTRGEVAAAIRIFRGLAGEATRIFGRQIPLDAVPGLEKHLAVTIREPLGVVAALVPFNYPVELYAHKAGAALAAGNAVIVQPPRRCPLALHRIAEIVEGNTPEHAHQLVNGGPEISQGLAEQQGIAAVSLTGSTRAGKEIAARASGTLKKVLLELGGNDALIVCKDADIEQAAEAVVLGRLARGNGQICCAVKRVYVQSPVYDEFVDALLAQTSKLSVGDQLDERTDVGPLIAKEAAAEVEQAVARLVADGARPRTRNNRNGAFFDPVVLTDVPTSSRAFAEEIFGPVAPVARFDKPEDATRMASESPYGLQAAVWTRDISRAFTMARQLDVGSVIVNGSTALRAENLPFGGTKDTGGYREGIHDTVADLTSQKTIVVMDAFQ</sequence>
<dbReference type="GO" id="GO:0008911">
    <property type="term" value="F:lactaldehyde dehydrogenase (NAD+) activity"/>
    <property type="evidence" value="ECO:0007669"/>
    <property type="project" value="TreeGrafter"/>
</dbReference>
<dbReference type="PANTHER" id="PTHR42991:SF1">
    <property type="entry name" value="ALDEHYDE DEHYDROGENASE"/>
    <property type="match status" value="1"/>
</dbReference>
<dbReference type="InterPro" id="IPR029510">
    <property type="entry name" value="Ald_DH_CS_GLU"/>
</dbReference>
<keyword evidence="2 4" id="KW-0560">Oxidoreductase</keyword>
<name>A0A239IUG7_9ACTN</name>
<dbReference type="EMBL" id="FZPH01000002">
    <property type="protein sequence ID" value="SNS97280.1"/>
    <property type="molecule type" value="Genomic_DNA"/>
</dbReference>
<comment type="similarity">
    <text evidence="1 4">Belongs to the aldehyde dehydrogenase family.</text>
</comment>
<dbReference type="InterPro" id="IPR016163">
    <property type="entry name" value="Ald_DH_C"/>
</dbReference>
<dbReference type="Pfam" id="PF00171">
    <property type="entry name" value="Aldedh"/>
    <property type="match status" value="1"/>
</dbReference>
<evidence type="ECO:0000256" key="1">
    <source>
        <dbReference type="ARBA" id="ARBA00009986"/>
    </source>
</evidence>
<accession>A0A239IUG7</accession>